<evidence type="ECO:0000313" key="3">
    <source>
        <dbReference type="Proteomes" id="UP000243438"/>
    </source>
</evidence>
<proteinExistence type="predicted"/>
<evidence type="ECO:0008006" key="4">
    <source>
        <dbReference type="Google" id="ProtNLM"/>
    </source>
</evidence>
<accession>A0ABN0RU35</accession>
<evidence type="ECO:0000313" key="2">
    <source>
        <dbReference type="EMBL" id="EXG77753.1"/>
    </source>
</evidence>
<sequence>MEVLKEKGLQFKNKRGPHGTPECIRIATVIDVLSGMSRNDVAKKYCVDPTNISRWKVIFASRKEVKEELAMRKITSKKSHSSMSMHPEDQVLELASIKKELLDKEIQIRDIQERLDIANTMIDVAEKLFHIEIKKKLGSK</sequence>
<reference evidence="2" key="1">
    <citation type="submission" date="2013-07" db="EMBL/GenBank/DDBJ databases">
        <authorList>
            <consortium name="DOE Joint Genome Institute"/>
            <person name="Anderson I."/>
            <person name="Huntemann M."/>
            <person name="Han J."/>
            <person name="Chen A."/>
            <person name="Kyrpides N."/>
            <person name="Mavromatis K."/>
            <person name="Markowitz V."/>
            <person name="Palaniappan K."/>
            <person name="Ivanova N."/>
            <person name="Schaumberg A."/>
            <person name="Pati A."/>
            <person name="Liolios K."/>
            <person name="Nordberg H.P."/>
            <person name="Cantor M.N."/>
            <person name="Hua S.X."/>
            <person name="Woyke T."/>
        </authorList>
    </citation>
    <scope>NUCLEOTIDE SEQUENCE [LARGE SCALE GENOMIC DNA]</scope>
    <source>
        <strain evidence="2">DSM 17970</strain>
    </source>
</reference>
<feature type="coiled-coil region" evidence="1">
    <location>
        <begin position="94"/>
        <end position="128"/>
    </location>
</feature>
<dbReference type="EMBL" id="JFBS01000001">
    <property type="protein sequence ID" value="EXG77753.1"/>
    <property type="molecule type" value="Genomic_DNA"/>
</dbReference>
<gene>
    <name evidence="2" type="ORF">XylorDRAFT_0098</name>
</gene>
<keyword evidence="1" id="KW-0175">Coiled coil</keyword>
<keyword evidence="3" id="KW-1185">Reference proteome</keyword>
<evidence type="ECO:0000256" key="1">
    <source>
        <dbReference type="SAM" id="Coils"/>
    </source>
</evidence>
<protein>
    <recommendedName>
        <fullName evidence="4">Transposase</fullName>
    </recommendedName>
</protein>
<comment type="caution">
    <text evidence="2">The sequence shown here is derived from an EMBL/GenBank/DDBJ whole genome shotgun (WGS) entry which is preliminary data.</text>
</comment>
<organism evidence="2 3">
    <name type="scientific">Xylanibacter oryzae DSM 17970</name>
    <dbReference type="NCBI Taxonomy" id="915438"/>
    <lineage>
        <taxon>Bacteria</taxon>
        <taxon>Pseudomonadati</taxon>
        <taxon>Bacteroidota</taxon>
        <taxon>Bacteroidia</taxon>
        <taxon>Bacteroidales</taxon>
        <taxon>Prevotellaceae</taxon>
        <taxon>Xylanibacter</taxon>
    </lineage>
</organism>
<dbReference type="Proteomes" id="UP000243438">
    <property type="component" value="Unassembled WGS sequence"/>
</dbReference>
<dbReference type="RefSeq" id="WP_036876010.1">
    <property type="nucleotide sequence ID" value="NZ_KK073873.1"/>
</dbReference>
<name>A0ABN0RU35_9BACT</name>